<gene>
    <name evidence="4" type="ORF">EGD98_02910</name>
</gene>
<feature type="compositionally biased region" description="Polar residues" evidence="1">
    <location>
        <begin position="520"/>
        <end position="537"/>
    </location>
</feature>
<sequence>MALHTPSMRLVTVLCCLVAVSMVAGVGSAASQVAIADGPSNETLGDVVEMTVSMPENGTATVVVEGSNVDYYRQLEITDTSGDSQVALAVNTFTSSRGNWSGPVYTVDANDSVTVAGTTGEQWRAGEYDISVYTGPTTEGEPVETTAVTVTEPSYGDVSYSVGPANASSELRTHEDLRQARARGVLGDGPTFVPGDTVVMALRVEGIEGALAAQPGANDTERFTTMLERSDTSLFLEWRYTPMADEPQRSLDRTNIAAVVTDSRNDTYHVVLDSAEAGLVPTADENAEEGSEFRPHFRVAGAYQLSEDPDDNPGFELEEAEAELLTTAEPVADGEAVTISGETTLAPTSKVTVRLVANDTLSSMAGRVGPDGGFNVTLPADAERRADSATLTVLYDGGVIETISDRTALSVPSNQSIADGTLQVPLFWVAEAGYSDTAYVHVVGPDGSVVGRSPELREGKSYNVTISLSISELGPSESLVVVPAEDDTIDPDRVSYDNAFLVDGPPAGVAVDLTTEDVTEASTPNETATKPSDTPSDGETAAGLPGTDTRTGTAAGTATTAADGAGFGVPAALVAGLLALVVGTRRRR</sequence>
<protein>
    <recommendedName>
        <fullName evidence="3">DUF7827 domain-containing protein</fullName>
    </recommendedName>
</protein>
<feature type="domain" description="DUF7827" evidence="3">
    <location>
        <begin position="30"/>
        <end position="135"/>
    </location>
</feature>
<evidence type="ECO:0000259" key="3">
    <source>
        <dbReference type="Pfam" id="PF25162"/>
    </source>
</evidence>
<evidence type="ECO:0000256" key="1">
    <source>
        <dbReference type="SAM" id="MobiDB-lite"/>
    </source>
</evidence>
<keyword evidence="2" id="KW-1133">Transmembrane helix</keyword>
<reference evidence="4" key="1">
    <citation type="submission" date="2021-06" db="EMBL/GenBank/DDBJ databases">
        <title>Halomicroarcula sp. F24A a new haloarchaeum isolated from saline soil.</title>
        <authorList>
            <person name="Duran-Viseras A."/>
            <person name="Sanchez-Porro C."/>
            <person name="Ventosa A."/>
        </authorList>
    </citation>
    <scope>NUCLEOTIDE SEQUENCE</scope>
    <source>
        <strain evidence="4">F24A</strain>
    </source>
</reference>
<keyword evidence="2" id="KW-0812">Transmembrane</keyword>
<dbReference type="Proteomes" id="UP000783863">
    <property type="component" value="Unassembled WGS sequence"/>
</dbReference>
<dbReference type="EMBL" id="RKLQ01000001">
    <property type="protein sequence ID" value="MBX0302618.1"/>
    <property type="molecule type" value="Genomic_DNA"/>
</dbReference>
<comment type="caution">
    <text evidence="4">The sequence shown here is derived from an EMBL/GenBank/DDBJ whole genome shotgun (WGS) entry which is preliminary data.</text>
</comment>
<proteinExistence type="predicted"/>
<organism evidence="4 5">
    <name type="scientific">Haloarcula salinisoli</name>
    <dbReference type="NCBI Taxonomy" id="2487746"/>
    <lineage>
        <taxon>Archaea</taxon>
        <taxon>Methanobacteriati</taxon>
        <taxon>Methanobacteriota</taxon>
        <taxon>Stenosarchaea group</taxon>
        <taxon>Halobacteria</taxon>
        <taxon>Halobacteriales</taxon>
        <taxon>Haloarculaceae</taxon>
        <taxon>Haloarcula</taxon>
    </lineage>
</organism>
<evidence type="ECO:0000313" key="4">
    <source>
        <dbReference type="EMBL" id="MBX0302618.1"/>
    </source>
</evidence>
<feature type="region of interest" description="Disordered" evidence="1">
    <location>
        <begin position="516"/>
        <end position="555"/>
    </location>
</feature>
<dbReference type="InterPro" id="IPR057149">
    <property type="entry name" value="DUF7827"/>
</dbReference>
<dbReference type="RefSeq" id="WP_220586853.1">
    <property type="nucleotide sequence ID" value="NZ_RKLQ01000001.1"/>
</dbReference>
<keyword evidence="2" id="KW-0472">Membrane</keyword>
<name>A0A8J7YK02_9EURY</name>
<dbReference type="Pfam" id="PF25162">
    <property type="entry name" value="DUF7827"/>
    <property type="match status" value="1"/>
</dbReference>
<evidence type="ECO:0000313" key="5">
    <source>
        <dbReference type="Proteomes" id="UP000783863"/>
    </source>
</evidence>
<accession>A0A8J7YK02</accession>
<feature type="transmembrane region" description="Helical" evidence="2">
    <location>
        <begin position="564"/>
        <end position="583"/>
    </location>
</feature>
<evidence type="ECO:0000256" key="2">
    <source>
        <dbReference type="SAM" id="Phobius"/>
    </source>
</evidence>
<feature type="compositionally biased region" description="Low complexity" evidence="1">
    <location>
        <begin position="546"/>
        <end position="555"/>
    </location>
</feature>
<keyword evidence="5" id="KW-1185">Reference proteome</keyword>
<dbReference type="AlphaFoldDB" id="A0A8J7YK02"/>